<dbReference type="PANTHER" id="PTHR43649">
    <property type="entry name" value="ARABINOSE-BINDING PROTEIN-RELATED"/>
    <property type="match status" value="1"/>
</dbReference>
<dbReference type="Pfam" id="PF01547">
    <property type="entry name" value="SBP_bac_1"/>
    <property type="match status" value="1"/>
</dbReference>
<name>A0AA95EU55_9BACL</name>
<gene>
    <name evidence="1" type="ORF">P0Y55_12975</name>
</gene>
<dbReference type="Gene3D" id="3.40.190.10">
    <property type="entry name" value="Periplasmic binding protein-like II"/>
    <property type="match status" value="1"/>
</dbReference>
<dbReference type="InterPro" id="IPR050490">
    <property type="entry name" value="Bact_solute-bd_prot1"/>
</dbReference>
<accession>A0AA95EU55</accession>
<dbReference type="PROSITE" id="PS51257">
    <property type="entry name" value="PROKAR_LIPOPROTEIN"/>
    <property type="match status" value="1"/>
</dbReference>
<dbReference type="PANTHER" id="PTHR43649:SF12">
    <property type="entry name" value="DIACETYLCHITOBIOSE BINDING PROTEIN DASA"/>
    <property type="match status" value="1"/>
</dbReference>
<dbReference type="InterPro" id="IPR006059">
    <property type="entry name" value="SBP"/>
</dbReference>
<dbReference type="EMBL" id="CP119317">
    <property type="protein sequence ID" value="WEK53490.1"/>
    <property type="molecule type" value="Genomic_DNA"/>
</dbReference>
<reference evidence="1" key="1">
    <citation type="submission" date="2023-03" db="EMBL/GenBank/DDBJ databases">
        <title>Andean soil-derived lignocellulolytic bacterial consortium as a source of novel taxa and putative plastic-active enzymes.</title>
        <authorList>
            <person name="Diaz-Garcia L."/>
            <person name="Chuvochina M."/>
            <person name="Feuerriegel G."/>
            <person name="Bunk B."/>
            <person name="Sproer C."/>
            <person name="Streit W.R."/>
            <person name="Rodriguez L.M."/>
            <person name="Overmann J."/>
            <person name="Jimenez D.J."/>
        </authorList>
    </citation>
    <scope>NUCLEOTIDE SEQUENCE</scope>
    <source>
        <strain evidence="1">MAG 2441</strain>
    </source>
</reference>
<dbReference type="AlphaFoldDB" id="A0AA95EU55"/>
<protein>
    <submittedName>
        <fullName evidence="1">Extracellular solute-binding protein</fullName>
    </submittedName>
</protein>
<organism evidence="1 2">
    <name type="scientific">Candidatus Cohnella colombiensis</name>
    <dbReference type="NCBI Taxonomy" id="3121368"/>
    <lineage>
        <taxon>Bacteria</taxon>
        <taxon>Bacillati</taxon>
        <taxon>Bacillota</taxon>
        <taxon>Bacilli</taxon>
        <taxon>Bacillales</taxon>
        <taxon>Paenibacillaceae</taxon>
        <taxon>Cohnella</taxon>
    </lineage>
</organism>
<dbReference type="SUPFAM" id="SSF53850">
    <property type="entry name" value="Periplasmic binding protein-like II"/>
    <property type="match status" value="1"/>
</dbReference>
<proteinExistence type="predicted"/>
<evidence type="ECO:0000313" key="1">
    <source>
        <dbReference type="EMBL" id="WEK53490.1"/>
    </source>
</evidence>
<sequence length="428" mass="47584">MKFNRLGALLLIITLIMITAIGCSTKSKPVMVNAEITVLMADQGTSSLGLQVKQLFEKSKTYVEEKNPGLTVNIVVVPYQQYNDKIIELSPDVIWINPSDLDRLDRDEKVYDLRPLIESEGIDLERYFPPNIIQMNTSGEKLLGVTVAAYNVVVGYSKEWFDNAGLDYPTTEWTWTDFENAAVRLKSANGADSNKKYGAIIPLYPEVIETIAMSKGSGFLSPDGTTATGYLNSPQTIETVQWLKKLYSDGIIPDYMDAPPSLLGTQTGMIMGISPFINELVNNDPKYGMINLPNAEDGTKVSAPYITSFAITSTSEHPREAWTYISAVTLEDNPITREAFQMGLSISGVVFENINESLNPTMVVEFNQLSYAQKRSSMKSPIWGEVLGRYTSEFKYMIVLEQEIETTLTSMSAGVDEMLANARLKEDQ</sequence>
<evidence type="ECO:0000313" key="2">
    <source>
        <dbReference type="Proteomes" id="UP001178662"/>
    </source>
</evidence>
<keyword evidence="2" id="KW-1185">Reference proteome</keyword>
<dbReference type="Proteomes" id="UP001178662">
    <property type="component" value="Chromosome"/>
</dbReference>